<dbReference type="Proteomes" id="UP000230233">
    <property type="component" value="Chromosome III"/>
</dbReference>
<keyword evidence="1" id="KW-1133">Transmembrane helix</keyword>
<proteinExistence type="predicted"/>
<evidence type="ECO:0000313" key="2">
    <source>
        <dbReference type="EMBL" id="PIC42855.1"/>
    </source>
</evidence>
<reference evidence="3" key="1">
    <citation type="submission" date="2017-10" db="EMBL/GenBank/DDBJ databases">
        <title>Rapid genome shrinkage in a self-fertile nematode reveals novel sperm competition proteins.</title>
        <authorList>
            <person name="Yin D."/>
            <person name="Schwarz E.M."/>
            <person name="Thomas C.G."/>
            <person name="Felde R.L."/>
            <person name="Korf I.F."/>
            <person name="Cutter A.D."/>
            <person name="Schartner C.M."/>
            <person name="Ralston E.J."/>
            <person name="Meyer B.J."/>
            <person name="Haag E.S."/>
        </authorList>
    </citation>
    <scope>NUCLEOTIDE SEQUENCE [LARGE SCALE GENOMIC DNA]</scope>
    <source>
        <strain evidence="3">JU1422</strain>
    </source>
</reference>
<dbReference type="AlphaFoldDB" id="A0A2G5UTG5"/>
<keyword evidence="3" id="KW-1185">Reference proteome</keyword>
<feature type="transmembrane region" description="Helical" evidence="1">
    <location>
        <begin position="66"/>
        <end position="85"/>
    </location>
</feature>
<keyword evidence="1" id="KW-0472">Membrane</keyword>
<accession>A0A2G5UTG5</accession>
<keyword evidence="1" id="KW-0812">Transmembrane</keyword>
<gene>
    <name evidence="2" type="primary">Cnig_chr_III.g9795</name>
    <name evidence="2" type="ORF">B9Z55_009795</name>
</gene>
<sequence>MNPFAVPSSGELLPSTTHNVSDEIMFSSMKTSFRSSRRFEHRHKDLQAFPRTARSFSLFDFSSSVFPTYLIAIFVFSSHVLGYIFSPPMFNFLSTIWCLNGLN</sequence>
<protein>
    <submittedName>
        <fullName evidence="2">Uncharacterized protein</fullName>
    </submittedName>
</protein>
<comment type="caution">
    <text evidence="2">The sequence shown here is derived from an EMBL/GenBank/DDBJ whole genome shotgun (WGS) entry which is preliminary data.</text>
</comment>
<evidence type="ECO:0000313" key="3">
    <source>
        <dbReference type="Proteomes" id="UP000230233"/>
    </source>
</evidence>
<dbReference type="EMBL" id="PDUG01000003">
    <property type="protein sequence ID" value="PIC42855.1"/>
    <property type="molecule type" value="Genomic_DNA"/>
</dbReference>
<name>A0A2G5UTG5_9PELO</name>
<organism evidence="2 3">
    <name type="scientific">Caenorhabditis nigoni</name>
    <dbReference type="NCBI Taxonomy" id="1611254"/>
    <lineage>
        <taxon>Eukaryota</taxon>
        <taxon>Metazoa</taxon>
        <taxon>Ecdysozoa</taxon>
        <taxon>Nematoda</taxon>
        <taxon>Chromadorea</taxon>
        <taxon>Rhabditida</taxon>
        <taxon>Rhabditina</taxon>
        <taxon>Rhabditomorpha</taxon>
        <taxon>Rhabditoidea</taxon>
        <taxon>Rhabditidae</taxon>
        <taxon>Peloderinae</taxon>
        <taxon>Caenorhabditis</taxon>
    </lineage>
</organism>
<evidence type="ECO:0000256" key="1">
    <source>
        <dbReference type="SAM" id="Phobius"/>
    </source>
</evidence>